<reference evidence="2 3" key="1">
    <citation type="journal article" date="2019" name="Int. J. Syst. Evol. Microbiol.">
        <title>The Global Catalogue of Microorganisms (GCM) 10K type strain sequencing project: providing services to taxonomists for standard genome sequencing and annotation.</title>
        <authorList>
            <consortium name="The Broad Institute Genomics Platform"/>
            <consortium name="The Broad Institute Genome Sequencing Center for Infectious Disease"/>
            <person name="Wu L."/>
            <person name="Ma J."/>
        </authorList>
    </citation>
    <scope>NUCLEOTIDE SEQUENCE [LARGE SCALE GENOMIC DNA]</scope>
    <source>
        <strain evidence="2 3">JCM 14942</strain>
    </source>
</reference>
<gene>
    <name evidence="2" type="ORF">GCM10009788_30220</name>
</gene>
<proteinExistence type="predicted"/>
<dbReference type="EMBL" id="BAAAOR010000024">
    <property type="protein sequence ID" value="GAA1524376.1"/>
    <property type="molecule type" value="Genomic_DNA"/>
</dbReference>
<keyword evidence="3" id="KW-1185">Reference proteome</keyword>
<evidence type="ECO:0000313" key="2">
    <source>
        <dbReference type="EMBL" id="GAA1524376.1"/>
    </source>
</evidence>
<name>A0ABN2ASR1_9ACTN</name>
<comment type="caution">
    <text evidence="2">The sequence shown here is derived from an EMBL/GenBank/DDBJ whole genome shotgun (WGS) entry which is preliminary data.</text>
</comment>
<protein>
    <recommendedName>
        <fullName evidence="1">Ribbon-helix-helix protein CopG domain-containing protein</fullName>
    </recommendedName>
</protein>
<evidence type="ECO:0000259" key="1">
    <source>
        <dbReference type="Pfam" id="PF01402"/>
    </source>
</evidence>
<evidence type="ECO:0000313" key="3">
    <source>
        <dbReference type="Proteomes" id="UP001500842"/>
    </source>
</evidence>
<dbReference type="Proteomes" id="UP001500842">
    <property type="component" value="Unassembled WGS sequence"/>
</dbReference>
<accession>A0ABN2ASR1</accession>
<dbReference type="Pfam" id="PF01402">
    <property type="entry name" value="RHH_1"/>
    <property type="match status" value="1"/>
</dbReference>
<sequence>MSRPDVVFDRRVQLLLDQETYQRVADEAARTGRSVNAVLREAITARYADEEADARRAAAARELLEMMKASEHEPPFEGFDEDAYYENDWSREMKRLETEGRQASAS</sequence>
<dbReference type="RefSeq" id="WP_181410927.1">
    <property type="nucleotide sequence ID" value="NZ_BAAAOR010000024.1"/>
</dbReference>
<organism evidence="2 3">
    <name type="scientific">Nocardioides humi</name>
    <dbReference type="NCBI Taxonomy" id="449461"/>
    <lineage>
        <taxon>Bacteria</taxon>
        <taxon>Bacillati</taxon>
        <taxon>Actinomycetota</taxon>
        <taxon>Actinomycetes</taxon>
        <taxon>Propionibacteriales</taxon>
        <taxon>Nocardioidaceae</taxon>
        <taxon>Nocardioides</taxon>
    </lineage>
</organism>
<feature type="domain" description="Ribbon-helix-helix protein CopG" evidence="1">
    <location>
        <begin position="10"/>
        <end position="50"/>
    </location>
</feature>
<dbReference type="InterPro" id="IPR002145">
    <property type="entry name" value="CopG"/>
</dbReference>